<gene>
    <name evidence="1" type="ORF">MJG53_012674</name>
</gene>
<keyword evidence="2" id="KW-1185">Reference proteome</keyword>
<accession>A0ACB9UM86</accession>
<organism evidence="1 2">
    <name type="scientific">Ovis ammon polii x Ovis aries</name>
    <dbReference type="NCBI Taxonomy" id="2918886"/>
    <lineage>
        <taxon>Eukaryota</taxon>
        <taxon>Metazoa</taxon>
        <taxon>Chordata</taxon>
        <taxon>Craniata</taxon>
        <taxon>Vertebrata</taxon>
        <taxon>Euteleostomi</taxon>
        <taxon>Mammalia</taxon>
        <taxon>Eutheria</taxon>
        <taxon>Laurasiatheria</taxon>
        <taxon>Artiodactyla</taxon>
        <taxon>Ruminantia</taxon>
        <taxon>Pecora</taxon>
        <taxon>Bovidae</taxon>
        <taxon>Caprinae</taxon>
        <taxon>Ovis</taxon>
    </lineage>
</organism>
<proteinExistence type="predicted"/>
<dbReference type="Proteomes" id="UP001057279">
    <property type="component" value="Linkage Group LG15"/>
</dbReference>
<comment type="caution">
    <text evidence="1">The sequence shown here is derived from an EMBL/GenBank/DDBJ whole genome shotgun (WGS) entry which is preliminary data.</text>
</comment>
<name>A0ACB9UM86_9CETA</name>
<evidence type="ECO:0000313" key="2">
    <source>
        <dbReference type="Proteomes" id="UP001057279"/>
    </source>
</evidence>
<protein>
    <submittedName>
        <fullName evidence="1">Uncharacterized protein</fullName>
    </submittedName>
</protein>
<evidence type="ECO:0000313" key="1">
    <source>
        <dbReference type="EMBL" id="KAI4572836.1"/>
    </source>
</evidence>
<sequence>MKLSGFCLEVLRIPTAYTAFLLAACILNFQRALALFVLTCVVLVFLAHSLLKRLLGPTLLRGLALAALLGLVLWLALDTSQRPEQLVSFGGICVFIGLLFALSKHHRAIFLSYTESGSSFVFGEALVKDVFAFQVLPIIVFFSCAMSVLYYVGLMQWVIMKISWLMQITMGTTATETLSVAGNIFVSQTEAPLLIRPYLADMTLSEIHVVMTGGYATIAGSLLGAYISFGIDAASLIAASVMAAPCALALSKLVYPEVEESKFRSEEGVKLTYGDAQNLLEAASSGAALSVKVVTNIAANLIAFLAVLDFINAALSWLGNMVDIQGLSFQLICSYILRPVAFLMGVAWEDCSVVAELLGMKLFLNEFVAYQGLSEYKQRRLAGTEEWVGSKKQWISVRAEILTTFALCGFANFSSIGIMLGGLTSMAPQRKSDFSQIVLRALCTGACVSLVNACVAGILYMPRGPAVDCVSLLNTTLNSSSFEVYQCCHQAFQRKVRHYVSIIRVCNGNNKAEKVAECVQTDSYAVKVSLLEIYNEELFDLLNPSSDVSERLQMFDDPCNKRRVIIKGLEEITVHNKDEVYQILETEAAKRTAAATLMNTYSSLPYSVLSVTIHMKETTGDGEELVKTGKLNLVDLAGSENSGRSGAVGKRAREAGNINQSLLTLGKVITALVERAPHVPY</sequence>
<dbReference type="EMBL" id="CM043040">
    <property type="protein sequence ID" value="KAI4572836.1"/>
    <property type="molecule type" value="Genomic_DNA"/>
</dbReference>
<reference evidence="1" key="1">
    <citation type="submission" date="2022-03" db="EMBL/GenBank/DDBJ databases">
        <title>Genomic analyses of argali, domestic sheep and their hybrids provide insights into chromosomal evolution, heterosis and genetic basis of agronomic traits.</title>
        <authorList>
            <person name="Li M."/>
        </authorList>
    </citation>
    <scope>NUCLEOTIDE SEQUENCE</scope>
    <source>
        <strain evidence="1">F1 hybrid</strain>
    </source>
</reference>